<dbReference type="GeneID" id="91108096"/>
<reference evidence="1" key="1">
    <citation type="submission" date="2024-06" db="EMBL/GenBank/DDBJ databases">
        <title>Genome Sequence of an extremely halophilic archaeon isolated from Permian era halite, Salado Formation, Carlsbad, New Mexico: Halobacterium sp. strain NMX12-1.</title>
        <authorList>
            <person name="Sotoa L."/>
            <person name="DasSarma P."/>
            <person name="Anton B.P."/>
            <person name="Vincze T."/>
            <person name="Verma I."/>
            <person name="Eralp B."/>
            <person name="Powers D.W."/>
            <person name="Dozier B.L."/>
            <person name="Roberts R.J."/>
            <person name="DasSarma S."/>
        </authorList>
    </citation>
    <scope>NUCLEOTIDE SEQUENCE</scope>
    <source>
        <strain evidence="1">NMX12-1</strain>
    </source>
</reference>
<accession>A0AAU8CEH4</accession>
<organism evidence="1">
    <name type="scientific">Halobacterium sp. NMX12-1</name>
    <dbReference type="NCBI Taxonomy" id="3166650"/>
    <lineage>
        <taxon>Archaea</taxon>
        <taxon>Methanobacteriati</taxon>
        <taxon>Methanobacteriota</taxon>
        <taxon>Stenosarchaea group</taxon>
        <taxon>Halobacteria</taxon>
        <taxon>Halobacteriales</taxon>
        <taxon>Halobacteriaceae</taxon>
        <taxon>Halobacterium</taxon>
    </lineage>
</organism>
<dbReference type="EMBL" id="CP159204">
    <property type="protein sequence ID" value="XCF17007.1"/>
    <property type="molecule type" value="Genomic_DNA"/>
</dbReference>
<protein>
    <submittedName>
        <fullName evidence="1">Uncharacterized protein</fullName>
    </submittedName>
</protein>
<name>A0AAU8CEH4_9EURY</name>
<sequence>MSDRSRKFGFLRPKERAYLYEQDHYLGTVDGEGPEQPANTKSRIKNEVVANLDDVISDFRRDLLAVSNFQRAATLHDQFVYENTTLSFSKSELESLKRQIEGMIEQAEDHPVSAEREELGGVLELMYGTVDLEDPAESDNPPDAEELEELYSRRQELSQHLYTVLSKEGLPEILAHIGNHGKCELSGRRINGEGEWWAQVASRELVPELATKDEETVGAAQYELTDDGEAVLECWEGLQETKTIQIQSDLRPDESTRKIVLQTLAEHFPKNYSG</sequence>
<dbReference type="AlphaFoldDB" id="A0AAU8CEH4"/>
<dbReference type="RefSeq" id="WP_353634662.1">
    <property type="nucleotide sequence ID" value="NZ_CP159204.1"/>
</dbReference>
<dbReference type="KEGG" id="hanx:ABSL23_03065"/>
<proteinExistence type="predicted"/>
<gene>
    <name evidence="1" type="ORF">ABSL23_03065</name>
</gene>
<evidence type="ECO:0000313" key="1">
    <source>
        <dbReference type="EMBL" id="XCF17007.1"/>
    </source>
</evidence>